<dbReference type="GO" id="GO:1902201">
    <property type="term" value="P:negative regulation of bacterial-type flagellum-dependent cell motility"/>
    <property type="evidence" value="ECO:0007669"/>
    <property type="project" value="TreeGrafter"/>
</dbReference>
<dbReference type="Proteomes" id="UP000000268">
    <property type="component" value="Chromosome"/>
</dbReference>
<dbReference type="SUPFAM" id="SSF52172">
    <property type="entry name" value="CheY-like"/>
    <property type="match status" value="1"/>
</dbReference>
<dbReference type="Pfam" id="PF00072">
    <property type="entry name" value="Response_reg"/>
    <property type="match status" value="1"/>
</dbReference>
<feature type="modified residue" description="4-aspartylphosphate" evidence="1">
    <location>
        <position position="60"/>
    </location>
</feature>
<dbReference type="InterPro" id="IPR001789">
    <property type="entry name" value="Sig_transdc_resp-reg_receiver"/>
</dbReference>
<feature type="domain" description="GGDEF" evidence="4">
    <location>
        <begin position="190"/>
        <end position="327"/>
    </location>
</feature>
<evidence type="ECO:0000313" key="6">
    <source>
        <dbReference type="Proteomes" id="UP000000268"/>
    </source>
</evidence>
<dbReference type="CDD" id="cd01949">
    <property type="entry name" value="GGDEF"/>
    <property type="match status" value="1"/>
</dbReference>
<keyword evidence="1" id="KW-0597">Phosphoprotein</keyword>
<organism evidence="5 6">
    <name type="scientific">Acaryochloris marina (strain MBIC 11017)</name>
    <dbReference type="NCBI Taxonomy" id="329726"/>
    <lineage>
        <taxon>Bacteria</taxon>
        <taxon>Bacillati</taxon>
        <taxon>Cyanobacteriota</taxon>
        <taxon>Cyanophyceae</taxon>
        <taxon>Acaryochloridales</taxon>
        <taxon>Acaryochloridaceae</taxon>
        <taxon>Acaryochloris</taxon>
    </lineage>
</organism>
<dbReference type="NCBIfam" id="TIGR00254">
    <property type="entry name" value="GGDEF"/>
    <property type="match status" value="1"/>
</dbReference>
<feature type="coiled-coil region" evidence="2">
    <location>
        <begin position="135"/>
        <end position="162"/>
    </location>
</feature>
<feature type="domain" description="Response regulatory" evidence="3">
    <location>
        <begin position="7"/>
        <end position="125"/>
    </location>
</feature>
<dbReference type="FunFam" id="3.30.70.270:FF:000001">
    <property type="entry name" value="Diguanylate cyclase domain protein"/>
    <property type="match status" value="1"/>
</dbReference>
<dbReference type="KEGG" id="amr:AM1_4979"/>
<dbReference type="InterPro" id="IPR000160">
    <property type="entry name" value="GGDEF_dom"/>
</dbReference>
<dbReference type="InterPro" id="IPR029787">
    <property type="entry name" value="Nucleotide_cyclase"/>
</dbReference>
<evidence type="ECO:0000256" key="2">
    <source>
        <dbReference type="SAM" id="Coils"/>
    </source>
</evidence>
<dbReference type="InterPro" id="IPR011006">
    <property type="entry name" value="CheY-like_superfamily"/>
</dbReference>
<evidence type="ECO:0000259" key="3">
    <source>
        <dbReference type="PROSITE" id="PS50110"/>
    </source>
</evidence>
<evidence type="ECO:0000259" key="4">
    <source>
        <dbReference type="PROSITE" id="PS50887"/>
    </source>
</evidence>
<dbReference type="GO" id="GO:0043709">
    <property type="term" value="P:cell adhesion involved in single-species biofilm formation"/>
    <property type="evidence" value="ECO:0007669"/>
    <property type="project" value="TreeGrafter"/>
</dbReference>
<dbReference type="GO" id="GO:0005886">
    <property type="term" value="C:plasma membrane"/>
    <property type="evidence" value="ECO:0007669"/>
    <property type="project" value="TreeGrafter"/>
</dbReference>
<dbReference type="InterPro" id="IPR050469">
    <property type="entry name" value="Diguanylate_Cyclase"/>
</dbReference>
<dbReference type="AlphaFoldDB" id="B0C5T5"/>
<protein>
    <submittedName>
        <fullName evidence="5">Response regulator receiver modulated diguanylate cyclase protein, putative</fullName>
    </submittedName>
</protein>
<dbReference type="Pfam" id="PF00990">
    <property type="entry name" value="GGDEF"/>
    <property type="match status" value="1"/>
</dbReference>
<name>B0C5T5_ACAM1</name>
<dbReference type="InterPro" id="IPR043128">
    <property type="entry name" value="Rev_trsase/Diguanyl_cyclase"/>
</dbReference>
<reference evidence="5 6" key="1">
    <citation type="journal article" date="2008" name="Proc. Natl. Acad. Sci. U.S.A.">
        <title>Niche adaptation and genome expansion in the chlorophyll d-producing cyanobacterium Acaryochloris marina.</title>
        <authorList>
            <person name="Swingley W.D."/>
            <person name="Chen M."/>
            <person name="Cheung P.C."/>
            <person name="Conrad A.L."/>
            <person name="Dejesa L.C."/>
            <person name="Hao J."/>
            <person name="Honchak B.M."/>
            <person name="Karbach L.E."/>
            <person name="Kurdoglu A."/>
            <person name="Lahiri S."/>
            <person name="Mastrian S.D."/>
            <person name="Miyashita H."/>
            <person name="Page L."/>
            <person name="Ramakrishna P."/>
            <person name="Satoh S."/>
            <person name="Sattley W.M."/>
            <person name="Shimada Y."/>
            <person name="Taylor H.L."/>
            <person name="Tomo T."/>
            <person name="Tsuchiya T."/>
            <person name="Wang Z.T."/>
            <person name="Raymond J."/>
            <person name="Mimuro M."/>
            <person name="Blankenship R.E."/>
            <person name="Touchman J.W."/>
        </authorList>
    </citation>
    <scope>NUCLEOTIDE SEQUENCE [LARGE SCALE GENOMIC DNA]</scope>
    <source>
        <strain evidence="6">MBIC 11017</strain>
    </source>
</reference>
<dbReference type="PANTHER" id="PTHR45138:SF9">
    <property type="entry name" value="DIGUANYLATE CYCLASE DGCM-RELATED"/>
    <property type="match status" value="1"/>
</dbReference>
<dbReference type="Gene3D" id="3.40.50.2300">
    <property type="match status" value="1"/>
</dbReference>
<dbReference type="HOGENOM" id="CLU_000445_11_28_3"/>
<dbReference type="CDD" id="cd00156">
    <property type="entry name" value="REC"/>
    <property type="match status" value="1"/>
</dbReference>
<dbReference type="Gene3D" id="3.30.70.270">
    <property type="match status" value="1"/>
</dbReference>
<accession>B0C5T5</accession>
<proteinExistence type="predicted"/>
<dbReference type="SUPFAM" id="SSF55073">
    <property type="entry name" value="Nucleotide cyclase"/>
    <property type="match status" value="1"/>
</dbReference>
<dbReference type="GO" id="GO:0052621">
    <property type="term" value="F:diguanylate cyclase activity"/>
    <property type="evidence" value="ECO:0007669"/>
    <property type="project" value="TreeGrafter"/>
</dbReference>
<dbReference type="EMBL" id="CP000828">
    <property type="protein sequence ID" value="ABW29947.1"/>
    <property type="molecule type" value="Genomic_DNA"/>
</dbReference>
<dbReference type="GO" id="GO:0000160">
    <property type="term" value="P:phosphorelay signal transduction system"/>
    <property type="evidence" value="ECO:0007669"/>
    <property type="project" value="InterPro"/>
</dbReference>
<dbReference type="SMART" id="SM00267">
    <property type="entry name" value="GGDEF"/>
    <property type="match status" value="1"/>
</dbReference>
<keyword evidence="2" id="KW-0175">Coiled coil</keyword>
<dbReference type="PROSITE" id="PS50887">
    <property type="entry name" value="GGDEF"/>
    <property type="match status" value="1"/>
</dbReference>
<dbReference type="eggNOG" id="COG3706">
    <property type="taxonomic scope" value="Bacteria"/>
</dbReference>
<evidence type="ECO:0000256" key="1">
    <source>
        <dbReference type="PROSITE-ProRule" id="PRU00169"/>
    </source>
</evidence>
<dbReference type="PANTHER" id="PTHR45138">
    <property type="entry name" value="REGULATORY COMPONENTS OF SENSORY TRANSDUCTION SYSTEM"/>
    <property type="match status" value="1"/>
</dbReference>
<evidence type="ECO:0000313" key="5">
    <source>
        <dbReference type="EMBL" id="ABW29947.1"/>
    </source>
</evidence>
<gene>
    <name evidence="5" type="ordered locus">AM1_4979</name>
</gene>
<sequence length="330" mass="37194">MQISDVRILMIEDDEQDVEIIRELLEGRHSFPAALEHRSSLAEGIARLHHEPAIDLVLLDLSLTDASNLEAFQHIQLVFPEMPLIILSGNLDPSRALYLLQKGAQDCLFKGHFDATILRCSIQFALERQNLWLELREKNKILEKLSNELKVANHKLEKISAIDSLTHINNRRRFDSIFLAEWIRMMRERQPLSLILCDVDHFKAYNDTYGHPAGDKCLQQVARAISTVAKRSADCVARYGGEEFVVVLPNTDQSGAVHVAEAIRTEIEALSIPHCSSTVSQYVSLSLGVASIIPSKAIAPSQLIELTDQALYMAKKRGRNRTHTMELIQT</sequence>
<dbReference type="PROSITE" id="PS50110">
    <property type="entry name" value="RESPONSE_REGULATORY"/>
    <property type="match status" value="1"/>
</dbReference>
<dbReference type="SMART" id="SM00448">
    <property type="entry name" value="REC"/>
    <property type="match status" value="1"/>
</dbReference>
<keyword evidence="6" id="KW-1185">Reference proteome</keyword>
<dbReference type="STRING" id="329726.AM1_4979"/>